<reference evidence="1" key="1">
    <citation type="submission" date="2024-09" db="EMBL/GenBank/DDBJ databases">
        <title>Black Yeasts Isolated from many extreme environments.</title>
        <authorList>
            <person name="Coleine C."/>
            <person name="Stajich J.E."/>
            <person name="Selbmann L."/>
        </authorList>
    </citation>
    <scope>NUCLEOTIDE SEQUENCE</scope>
    <source>
        <strain evidence="1">CCFEE 5737</strain>
    </source>
</reference>
<dbReference type="Proteomes" id="UP001186974">
    <property type="component" value="Unassembled WGS sequence"/>
</dbReference>
<sequence length="208" mass="22926">LEPGVAAQLQDGGVDPKDIDAVLLSHVHYDHHGDPEDFPNARFIVGSGALDVLAHGLSGLGSHQHFDPDLLPKDRAAELPEVKRDGEWKPLGPFPAVLDLFGDGSCYAIDTPGHLPGHTNLLCRIGKERWVTLCGDAYHDPRLLSGEKEIGTWEDGEGHTLCIHVDRVKAEESIKRLRELQKMGVEMVAAHDDGWWDSNRNRAFPKTL</sequence>
<feature type="non-terminal residue" evidence="1">
    <location>
        <position position="1"/>
    </location>
</feature>
<evidence type="ECO:0000313" key="1">
    <source>
        <dbReference type="EMBL" id="KAK3063295.1"/>
    </source>
</evidence>
<dbReference type="EMBL" id="JAWDJW010006910">
    <property type="protein sequence ID" value="KAK3063295.1"/>
    <property type="molecule type" value="Genomic_DNA"/>
</dbReference>
<organism evidence="1 2">
    <name type="scientific">Coniosporium uncinatum</name>
    <dbReference type="NCBI Taxonomy" id="93489"/>
    <lineage>
        <taxon>Eukaryota</taxon>
        <taxon>Fungi</taxon>
        <taxon>Dikarya</taxon>
        <taxon>Ascomycota</taxon>
        <taxon>Pezizomycotina</taxon>
        <taxon>Dothideomycetes</taxon>
        <taxon>Dothideomycetes incertae sedis</taxon>
        <taxon>Coniosporium</taxon>
    </lineage>
</organism>
<gene>
    <name evidence="1" type="ORF">LTS18_001576</name>
</gene>
<protein>
    <submittedName>
        <fullName evidence="1">Uncharacterized protein</fullName>
    </submittedName>
</protein>
<evidence type="ECO:0000313" key="2">
    <source>
        <dbReference type="Proteomes" id="UP001186974"/>
    </source>
</evidence>
<keyword evidence="2" id="KW-1185">Reference proteome</keyword>
<proteinExistence type="predicted"/>
<accession>A0ACC3D7Z3</accession>
<name>A0ACC3D7Z3_9PEZI</name>
<comment type="caution">
    <text evidence="1">The sequence shown here is derived from an EMBL/GenBank/DDBJ whole genome shotgun (WGS) entry which is preliminary data.</text>
</comment>